<name>A0A3N4K903_9PEZI</name>
<dbReference type="InParanoid" id="A0A3N4K903"/>
<evidence type="ECO:0000313" key="3">
    <source>
        <dbReference type="EMBL" id="RPB06913.1"/>
    </source>
</evidence>
<proteinExistence type="predicted"/>
<reference evidence="3 4" key="1">
    <citation type="journal article" date="2018" name="Nat. Ecol. Evol.">
        <title>Pezizomycetes genomes reveal the molecular basis of ectomycorrhizal truffle lifestyle.</title>
        <authorList>
            <person name="Murat C."/>
            <person name="Payen T."/>
            <person name="Noel B."/>
            <person name="Kuo A."/>
            <person name="Morin E."/>
            <person name="Chen J."/>
            <person name="Kohler A."/>
            <person name="Krizsan K."/>
            <person name="Balestrini R."/>
            <person name="Da Silva C."/>
            <person name="Montanini B."/>
            <person name="Hainaut M."/>
            <person name="Levati E."/>
            <person name="Barry K.W."/>
            <person name="Belfiori B."/>
            <person name="Cichocki N."/>
            <person name="Clum A."/>
            <person name="Dockter R.B."/>
            <person name="Fauchery L."/>
            <person name="Guy J."/>
            <person name="Iotti M."/>
            <person name="Le Tacon F."/>
            <person name="Lindquist E.A."/>
            <person name="Lipzen A."/>
            <person name="Malagnac F."/>
            <person name="Mello A."/>
            <person name="Molinier V."/>
            <person name="Miyauchi S."/>
            <person name="Poulain J."/>
            <person name="Riccioni C."/>
            <person name="Rubini A."/>
            <person name="Sitrit Y."/>
            <person name="Splivallo R."/>
            <person name="Traeger S."/>
            <person name="Wang M."/>
            <person name="Zifcakova L."/>
            <person name="Wipf D."/>
            <person name="Zambonelli A."/>
            <person name="Paolocci F."/>
            <person name="Nowrousian M."/>
            <person name="Ottonello S."/>
            <person name="Baldrian P."/>
            <person name="Spatafora J.W."/>
            <person name="Henrissat B."/>
            <person name="Nagy L.G."/>
            <person name="Aury J.M."/>
            <person name="Wincker P."/>
            <person name="Grigoriev I.V."/>
            <person name="Bonfante P."/>
            <person name="Martin F.M."/>
        </authorList>
    </citation>
    <scope>NUCLEOTIDE SEQUENCE [LARGE SCALE GENOMIC DNA]</scope>
    <source>
        <strain evidence="3 4">CCBAS932</strain>
    </source>
</reference>
<sequence>MLHVIRSLFLLLSFLLQFNHTIQSSSVSHKDVAYFNTYTICRCRHFIFTKSLSERSDTQSIPTARGGMHKSTPTYGRSKKKRKENTSTSTRNTSATHSNLTPPSQRPSTHSPKRPFVLQPPSLRDRTE</sequence>
<keyword evidence="4" id="KW-1185">Reference proteome</keyword>
<feature type="signal peptide" evidence="2">
    <location>
        <begin position="1"/>
        <end position="24"/>
    </location>
</feature>
<feature type="region of interest" description="Disordered" evidence="1">
    <location>
        <begin position="54"/>
        <end position="128"/>
    </location>
</feature>
<accession>A0A3N4K903</accession>
<protein>
    <recommendedName>
        <fullName evidence="5">Secreted protein</fullName>
    </recommendedName>
</protein>
<feature type="compositionally biased region" description="Polar residues" evidence="1">
    <location>
        <begin position="100"/>
        <end position="110"/>
    </location>
</feature>
<feature type="compositionally biased region" description="Low complexity" evidence="1">
    <location>
        <begin position="86"/>
        <end position="99"/>
    </location>
</feature>
<evidence type="ECO:0000313" key="4">
    <source>
        <dbReference type="Proteomes" id="UP000277580"/>
    </source>
</evidence>
<evidence type="ECO:0000256" key="2">
    <source>
        <dbReference type="SAM" id="SignalP"/>
    </source>
</evidence>
<organism evidence="3 4">
    <name type="scientific">Morchella conica CCBAS932</name>
    <dbReference type="NCBI Taxonomy" id="1392247"/>
    <lineage>
        <taxon>Eukaryota</taxon>
        <taxon>Fungi</taxon>
        <taxon>Dikarya</taxon>
        <taxon>Ascomycota</taxon>
        <taxon>Pezizomycotina</taxon>
        <taxon>Pezizomycetes</taxon>
        <taxon>Pezizales</taxon>
        <taxon>Morchellaceae</taxon>
        <taxon>Morchella</taxon>
    </lineage>
</organism>
<dbReference type="EMBL" id="ML119207">
    <property type="protein sequence ID" value="RPB06913.1"/>
    <property type="molecule type" value="Genomic_DNA"/>
</dbReference>
<evidence type="ECO:0000256" key="1">
    <source>
        <dbReference type="SAM" id="MobiDB-lite"/>
    </source>
</evidence>
<evidence type="ECO:0008006" key="5">
    <source>
        <dbReference type="Google" id="ProtNLM"/>
    </source>
</evidence>
<feature type="chain" id="PRO_5018185000" description="Secreted protein" evidence="2">
    <location>
        <begin position="25"/>
        <end position="128"/>
    </location>
</feature>
<dbReference type="AlphaFoldDB" id="A0A3N4K903"/>
<gene>
    <name evidence="3" type="ORF">P167DRAFT_24563</name>
</gene>
<keyword evidence="2" id="KW-0732">Signal</keyword>
<dbReference type="Proteomes" id="UP000277580">
    <property type="component" value="Unassembled WGS sequence"/>
</dbReference>